<dbReference type="NCBIfam" id="TIGR00254">
    <property type="entry name" value="GGDEF"/>
    <property type="match status" value="1"/>
</dbReference>
<dbReference type="KEGG" id="twi:Thewi_2388"/>
<keyword evidence="2 4" id="KW-0597">Phosphoprotein</keyword>
<dbReference type="Pfam" id="PF00072">
    <property type="entry name" value="Response_reg"/>
    <property type="match status" value="1"/>
</dbReference>
<dbReference type="HOGENOM" id="CLU_548497_0_0_9"/>
<dbReference type="InterPro" id="IPR050595">
    <property type="entry name" value="Bact_response_regulator"/>
</dbReference>
<dbReference type="GO" id="GO:0000160">
    <property type="term" value="P:phosphorelay signal transduction system"/>
    <property type="evidence" value="ECO:0007669"/>
    <property type="project" value="InterPro"/>
</dbReference>
<proteinExistence type="predicted"/>
<dbReference type="InterPro" id="IPR011006">
    <property type="entry name" value="CheY-like_superfamily"/>
</dbReference>
<evidence type="ECO:0000313" key="8">
    <source>
        <dbReference type="EMBL" id="AEM79728.1"/>
    </source>
</evidence>
<evidence type="ECO:0000256" key="2">
    <source>
        <dbReference type="ARBA" id="ARBA00022553"/>
    </source>
</evidence>
<evidence type="ECO:0000256" key="5">
    <source>
        <dbReference type="SAM" id="Coils"/>
    </source>
</evidence>
<dbReference type="Pfam" id="PF00990">
    <property type="entry name" value="GGDEF"/>
    <property type="match status" value="1"/>
</dbReference>
<organism evidence="8 9">
    <name type="scientific">Thermoanaerobacter wiegelii Rt8.B1</name>
    <dbReference type="NCBI Taxonomy" id="697303"/>
    <lineage>
        <taxon>Bacteria</taxon>
        <taxon>Bacillati</taxon>
        <taxon>Bacillota</taxon>
        <taxon>Clostridia</taxon>
        <taxon>Thermoanaerobacterales</taxon>
        <taxon>Thermoanaerobacteraceae</taxon>
        <taxon>Thermoanaerobacter</taxon>
    </lineage>
</organism>
<keyword evidence="5" id="KW-0175">Coiled coil</keyword>
<gene>
    <name evidence="8" type="ORF">Thewi_2388</name>
</gene>
<dbReference type="CDD" id="cd01949">
    <property type="entry name" value="GGDEF"/>
    <property type="match status" value="1"/>
</dbReference>
<protein>
    <recommendedName>
        <fullName evidence="1">Stage 0 sporulation protein A homolog</fullName>
    </recommendedName>
</protein>
<keyword evidence="9" id="KW-1185">Reference proteome</keyword>
<dbReference type="STRING" id="697303.Thewi_2388"/>
<evidence type="ECO:0000259" key="6">
    <source>
        <dbReference type="PROSITE" id="PS50110"/>
    </source>
</evidence>
<dbReference type="PROSITE" id="PS50887">
    <property type="entry name" value="GGDEF"/>
    <property type="match status" value="1"/>
</dbReference>
<reference evidence="8 9" key="1">
    <citation type="submission" date="2011-08" db="EMBL/GenBank/DDBJ databases">
        <title>Complete sequence of Thermoanaerobacter wiegelii Rt8.B1.</title>
        <authorList>
            <consortium name="US DOE Joint Genome Institute"/>
            <person name="Lucas S."/>
            <person name="Han J."/>
            <person name="Lapidus A."/>
            <person name="Cheng J.-F."/>
            <person name="Goodwin L."/>
            <person name="Pitluck S."/>
            <person name="Peters L."/>
            <person name="Mikhailova N."/>
            <person name="Zeytun A."/>
            <person name="Daligault H."/>
            <person name="Detter J.C."/>
            <person name="Han C."/>
            <person name="Tapia R."/>
            <person name="Land M."/>
            <person name="Hauser L."/>
            <person name="Kyrpides N."/>
            <person name="Ivanova N."/>
            <person name="Pagani I."/>
            <person name="Hemme C."/>
            <person name="Woyke T."/>
        </authorList>
    </citation>
    <scope>NUCLEOTIDE SEQUENCE [LARGE SCALE GENOMIC DNA]</scope>
    <source>
        <strain evidence="8 9">Rt8.B1</strain>
    </source>
</reference>
<feature type="domain" description="Response regulatory" evidence="6">
    <location>
        <begin position="94"/>
        <end position="206"/>
    </location>
</feature>
<dbReference type="SMART" id="SM00448">
    <property type="entry name" value="REC"/>
    <property type="match status" value="2"/>
</dbReference>
<feature type="coiled-coil region" evidence="5">
    <location>
        <begin position="48"/>
        <end position="95"/>
    </location>
</feature>
<accession>G2MXY0</accession>
<dbReference type="InterPro" id="IPR001789">
    <property type="entry name" value="Sig_transdc_resp-reg_receiver"/>
</dbReference>
<dbReference type="AlphaFoldDB" id="G2MXY0"/>
<evidence type="ECO:0000313" key="9">
    <source>
        <dbReference type="Proteomes" id="UP000008276"/>
    </source>
</evidence>
<feature type="modified residue" description="4-aspartylphosphate" evidence="4">
    <location>
        <position position="434"/>
    </location>
</feature>
<dbReference type="PANTHER" id="PTHR44591">
    <property type="entry name" value="STRESS RESPONSE REGULATOR PROTEIN 1"/>
    <property type="match status" value="1"/>
</dbReference>
<dbReference type="RefSeq" id="WP_014063548.1">
    <property type="nucleotide sequence ID" value="NC_015958.1"/>
</dbReference>
<dbReference type="SUPFAM" id="SSF52172">
    <property type="entry name" value="CheY-like"/>
    <property type="match status" value="2"/>
</dbReference>
<dbReference type="Proteomes" id="UP000008276">
    <property type="component" value="Chromosome"/>
</dbReference>
<evidence type="ECO:0000256" key="1">
    <source>
        <dbReference type="ARBA" id="ARBA00018672"/>
    </source>
</evidence>
<dbReference type="CDD" id="cd00156">
    <property type="entry name" value="REC"/>
    <property type="match status" value="1"/>
</dbReference>
<dbReference type="Gene3D" id="3.40.50.2300">
    <property type="match status" value="2"/>
</dbReference>
<evidence type="ECO:0000256" key="3">
    <source>
        <dbReference type="ARBA" id="ARBA00024867"/>
    </source>
</evidence>
<dbReference type="PROSITE" id="PS50110">
    <property type="entry name" value="RESPONSE_REGULATORY"/>
    <property type="match status" value="2"/>
</dbReference>
<evidence type="ECO:0000256" key="4">
    <source>
        <dbReference type="PROSITE-ProRule" id="PRU00169"/>
    </source>
</evidence>
<dbReference type="PANTHER" id="PTHR44591:SF3">
    <property type="entry name" value="RESPONSE REGULATORY DOMAIN-CONTAINING PROTEIN"/>
    <property type="match status" value="1"/>
</dbReference>
<comment type="function">
    <text evidence="3">May play the central regulatory role in sporulation. It may be an element of the effector pathway responsible for the activation of sporulation genes in response to nutritional stress. Spo0A may act in concert with spo0H (a sigma factor) to control the expression of some genes that are critical to the sporulation process.</text>
</comment>
<dbReference type="SMART" id="SM00267">
    <property type="entry name" value="GGDEF"/>
    <property type="match status" value="1"/>
</dbReference>
<dbReference type="Gene3D" id="3.30.70.270">
    <property type="match status" value="1"/>
</dbReference>
<sequence>MIPMNGVIEDILNTIKDLQEIKNKDKSYINVVESTLKNVYVIAKENNIEDVYLELKEIEDVLVKERAEIDDKVILEKLDRVKKALEEKVVERRRVIIFSDDSGRLRQLIKELNEMDINTIIGKSDIIDSIMTYYPNIVIIQNNRYINALTILKAIMEEKILNQIPIIIIGENNRDAKIESLKLGAVDYISCPFDIDEIILKINNLSNMSLKCLKNSIYDVATGLYTRKHGELFGDKLLSSLKNENKNGSLLLIDFDYMSEINEKMGVSFGNSVINEIVSEFKKYTTKMDVAYRISGDEFAILFYDRDVKWVKNATEKILEYAEKYGKNFGIEVSFSGGIVSIGKETRELKDAYLKAKEALSRAKAEGRRKILIDIGSLKENAIKNILFVDDDKIILSILTARYKSKGYNIYSVSDGTDALEIIKKNKIDLVVTDYYMKLMNGDELIKRIREQNKNIKIIVLSSQKNEDYIKRTLELGADDYVIKPFSPVELDSRIKKLLD</sequence>
<dbReference type="InterPro" id="IPR029787">
    <property type="entry name" value="Nucleotide_cyclase"/>
</dbReference>
<feature type="domain" description="GGDEF" evidence="7">
    <location>
        <begin position="246"/>
        <end position="376"/>
    </location>
</feature>
<dbReference type="EMBL" id="CP002991">
    <property type="protein sequence ID" value="AEM79728.1"/>
    <property type="molecule type" value="Genomic_DNA"/>
</dbReference>
<dbReference type="eggNOG" id="COG0745">
    <property type="taxonomic scope" value="Bacteria"/>
</dbReference>
<dbReference type="InterPro" id="IPR043128">
    <property type="entry name" value="Rev_trsase/Diguanyl_cyclase"/>
</dbReference>
<name>G2MXY0_9THEO</name>
<dbReference type="eggNOG" id="COG3706">
    <property type="taxonomic scope" value="Bacteria"/>
</dbReference>
<dbReference type="SUPFAM" id="SSF55073">
    <property type="entry name" value="Nucleotide cyclase"/>
    <property type="match status" value="1"/>
</dbReference>
<feature type="domain" description="Response regulatory" evidence="6">
    <location>
        <begin position="385"/>
        <end position="499"/>
    </location>
</feature>
<comment type="caution">
    <text evidence="4">Lacks conserved residue(s) required for the propagation of feature annotation.</text>
</comment>
<evidence type="ECO:0000259" key="7">
    <source>
        <dbReference type="PROSITE" id="PS50887"/>
    </source>
</evidence>
<dbReference type="InterPro" id="IPR000160">
    <property type="entry name" value="GGDEF_dom"/>
</dbReference>